<evidence type="ECO:0008006" key="4">
    <source>
        <dbReference type="Google" id="ProtNLM"/>
    </source>
</evidence>
<protein>
    <recommendedName>
        <fullName evidence="4">AbgT transporter family protein</fullName>
    </recommendedName>
</protein>
<evidence type="ECO:0000313" key="2">
    <source>
        <dbReference type="EMBL" id="KXA38436.1"/>
    </source>
</evidence>
<dbReference type="AlphaFoldDB" id="A0A133Q6C6"/>
<evidence type="ECO:0000313" key="3">
    <source>
        <dbReference type="Proteomes" id="UP000070533"/>
    </source>
</evidence>
<dbReference type="PATRIC" id="fig|28128.5.peg.1655"/>
<dbReference type="STRING" id="28128.HMPREF3226_01615"/>
<feature type="transmembrane region" description="Helical" evidence="1">
    <location>
        <begin position="144"/>
        <end position="166"/>
    </location>
</feature>
<reference evidence="3" key="1">
    <citation type="submission" date="2016-01" db="EMBL/GenBank/DDBJ databases">
        <authorList>
            <person name="Mitreva M."/>
            <person name="Pepin K.H."/>
            <person name="Mihindukulasuriya K.A."/>
            <person name="Fulton R."/>
            <person name="Fronick C."/>
            <person name="O'Laughlin M."/>
            <person name="Miner T."/>
            <person name="Herter B."/>
            <person name="Rosa B.A."/>
            <person name="Cordes M."/>
            <person name="Tomlinson C."/>
            <person name="Wollam A."/>
            <person name="Palsikar V.B."/>
            <person name="Mardis E.R."/>
            <person name="Wilson R.K."/>
        </authorList>
    </citation>
    <scope>NUCLEOTIDE SEQUENCE [LARGE SCALE GENOMIC DNA]</scope>
    <source>
        <strain evidence="3">MJR7716</strain>
    </source>
</reference>
<dbReference type="OrthoDB" id="1111220at2"/>
<feature type="transmembrane region" description="Helical" evidence="1">
    <location>
        <begin position="59"/>
        <end position="83"/>
    </location>
</feature>
<sequence length="206" mass="22934">MKNKIGQIALILAVLQVLLVLVSWLVTAAYPDLSIRSLLSGEGTRWFFSHFIDNLTTKFLVWILLGTIAYGALTTSGLLRVILKSAKLYFHFGKLHYRERIGLRMVLIELFIFIIIAVMLTAFPQAVLLSITGSLFPSSFSEGLYPYVTFAMIVCGLTYGVAAGHIKTTVQAYDTLSSGLVICAKLFPLYILGCELFYSILFVFQL</sequence>
<keyword evidence="3" id="KW-1185">Reference proteome</keyword>
<feature type="transmembrane region" description="Helical" evidence="1">
    <location>
        <begin position="178"/>
        <end position="204"/>
    </location>
</feature>
<evidence type="ECO:0000256" key="1">
    <source>
        <dbReference type="SAM" id="Phobius"/>
    </source>
</evidence>
<dbReference type="EMBL" id="LRQG01000114">
    <property type="protein sequence ID" value="KXA38436.1"/>
    <property type="molecule type" value="Genomic_DNA"/>
</dbReference>
<keyword evidence="1" id="KW-0472">Membrane</keyword>
<organism evidence="2 3">
    <name type="scientific">Prevotella corporis</name>
    <dbReference type="NCBI Taxonomy" id="28128"/>
    <lineage>
        <taxon>Bacteria</taxon>
        <taxon>Pseudomonadati</taxon>
        <taxon>Bacteroidota</taxon>
        <taxon>Bacteroidia</taxon>
        <taxon>Bacteroidales</taxon>
        <taxon>Prevotellaceae</taxon>
        <taxon>Prevotella</taxon>
    </lineage>
</organism>
<comment type="caution">
    <text evidence="2">The sequence shown here is derived from an EMBL/GenBank/DDBJ whole genome shotgun (WGS) entry which is preliminary data.</text>
</comment>
<dbReference type="RefSeq" id="WP_025875549.1">
    <property type="nucleotide sequence ID" value="NZ_BAAAXP010000040.1"/>
</dbReference>
<dbReference type="Proteomes" id="UP000070533">
    <property type="component" value="Unassembled WGS sequence"/>
</dbReference>
<keyword evidence="1" id="KW-1133">Transmembrane helix</keyword>
<feature type="transmembrane region" description="Helical" evidence="1">
    <location>
        <begin position="103"/>
        <end position="124"/>
    </location>
</feature>
<name>A0A133Q6C6_9BACT</name>
<proteinExistence type="predicted"/>
<gene>
    <name evidence="2" type="ORF">HMPREF3226_01615</name>
</gene>
<keyword evidence="1" id="KW-0812">Transmembrane</keyword>
<accession>A0A133Q6C6</accession>